<keyword evidence="4" id="KW-1185">Reference proteome</keyword>
<sequence>MTQRDLLTASAIETEGFTLETLTPLFMHGNRRNLEVRVPSIKGVLRYWWRTLQDSPSKKLIKRETAKFGGITGDQGCRSPVRFRLELSETKMDSSPLLPHRSSKKGYSRAIGAHQSLRLFMVHLKRDAESAGEDGLTLKEEHSLYVRWMLLLSGFGQRARRGAGAVQYEGFQWRTSSDIQNTLRDLLTRLKREGAFQFPPPESGCLLRRKEKPENIHPQINAVWVGEPSLSAEKVRERISRAGHRANSGGGPLGSSDPRFASPLHCTVRRVGQGYVPVITEVTSRDMGKDHYLDARNRFLQTLGVNV</sequence>
<feature type="domain" description="CRISPR type III-associated protein" evidence="2">
    <location>
        <begin position="18"/>
        <end position="166"/>
    </location>
</feature>
<evidence type="ECO:0000313" key="3">
    <source>
        <dbReference type="EMBL" id="SFF63348.1"/>
    </source>
</evidence>
<name>A0A1I2KAN3_9BACL</name>
<protein>
    <submittedName>
        <fullName evidence="3">CRISPR-associated protein Cmr1</fullName>
    </submittedName>
</protein>
<accession>A0A1I2KAN3</accession>
<gene>
    <name evidence="3" type="ORF">SAMN04488025_10162</name>
</gene>
<evidence type="ECO:0000313" key="4">
    <source>
        <dbReference type="Proteomes" id="UP000198661"/>
    </source>
</evidence>
<dbReference type="Proteomes" id="UP000198661">
    <property type="component" value="Unassembled WGS sequence"/>
</dbReference>
<dbReference type="AlphaFoldDB" id="A0A1I2KAN3"/>
<evidence type="ECO:0000259" key="2">
    <source>
        <dbReference type="Pfam" id="PF03787"/>
    </source>
</evidence>
<dbReference type="InterPro" id="IPR005537">
    <property type="entry name" value="RAMP_III_fam"/>
</dbReference>
<dbReference type="InterPro" id="IPR007522">
    <property type="entry name" value="CRISPR-assoc_prot_TM1795"/>
</dbReference>
<dbReference type="GO" id="GO:0051607">
    <property type="term" value="P:defense response to virus"/>
    <property type="evidence" value="ECO:0007669"/>
    <property type="project" value="UniProtKB-KW"/>
</dbReference>
<dbReference type="EMBL" id="FOOK01000001">
    <property type="protein sequence ID" value="SFF63348.1"/>
    <property type="molecule type" value="Genomic_DNA"/>
</dbReference>
<dbReference type="STRING" id="201973.SAMN04488025_10162"/>
<dbReference type="NCBIfam" id="TIGR01894">
    <property type="entry name" value="cas_TM1795_cmr1"/>
    <property type="match status" value="1"/>
</dbReference>
<reference evidence="3 4" key="1">
    <citation type="submission" date="2016-10" db="EMBL/GenBank/DDBJ databases">
        <authorList>
            <person name="de Groot N.N."/>
        </authorList>
    </citation>
    <scope>NUCLEOTIDE SEQUENCE [LARGE SCALE GENOMIC DNA]</scope>
    <source>
        <strain evidence="3 4">DSM 44945</strain>
    </source>
</reference>
<organism evidence="3 4">
    <name type="scientific">Planifilum fulgidum</name>
    <dbReference type="NCBI Taxonomy" id="201973"/>
    <lineage>
        <taxon>Bacteria</taxon>
        <taxon>Bacillati</taxon>
        <taxon>Bacillota</taxon>
        <taxon>Bacilli</taxon>
        <taxon>Bacillales</taxon>
        <taxon>Thermoactinomycetaceae</taxon>
        <taxon>Planifilum</taxon>
    </lineage>
</organism>
<dbReference type="OrthoDB" id="190500at2"/>
<keyword evidence="1" id="KW-0051">Antiviral defense</keyword>
<proteinExistence type="predicted"/>
<evidence type="ECO:0000256" key="1">
    <source>
        <dbReference type="ARBA" id="ARBA00023118"/>
    </source>
</evidence>
<dbReference type="RefSeq" id="WP_092035336.1">
    <property type="nucleotide sequence ID" value="NZ_FOOK01000001.1"/>
</dbReference>
<dbReference type="Pfam" id="PF03787">
    <property type="entry name" value="RAMPs"/>
    <property type="match status" value="1"/>
</dbReference>